<feature type="disulfide bond" evidence="6">
    <location>
        <begin position="2930"/>
        <end position="2939"/>
    </location>
</feature>
<evidence type="ECO:0000313" key="13">
    <source>
        <dbReference type="Proteomes" id="UP000549394"/>
    </source>
</evidence>
<feature type="domain" description="EGF-like" evidence="9">
    <location>
        <begin position="2942"/>
        <end position="2984"/>
    </location>
</feature>
<feature type="disulfide bond" evidence="6">
    <location>
        <begin position="1905"/>
        <end position="1914"/>
    </location>
</feature>
<dbReference type="Gene3D" id="2.10.25.10">
    <property type="entry name" value="Laminin"/>
    <property type="match status" value="26"/>
</dbReference>
<dbReference type="InterPro" id="IPR000742">
    <property type="entry name" value="EGF"/>
</dbReference>
<feature type="domain" description="EGF-like" evidence="9">
    <location>
        <begin position="1833"/>
        <end position="1874"/>
    </location>
</feature>
<feature type="disulfide bond" evidence="6">
    <location>
        <begin position="2382"/>
        <end position="2399"/>
    </location>
</feature>
<evidence type="ECO:0000256" key="3">
    <source>
        <dbReference type="ARBA" id="ARBA00022737"/>
    </source>
</evidence>
<feature type="disulfide bond" evidence="6">
    <location>
        <begin position="1821"/>
        <end position="1830"/>
    </location>
</feature>
<feature type="domain" description="EGF-like" evidence="9">
    <location>
        <begin position="1793"/>
        <end position="1831"/>
    </location>
</feature>
<protein>
    <submittedName>
        <fullName evidence="12">DgyrCDS4574</fullName>
    </submittedName>
</protein>
<feature type="domain" description="EGF-like" evidence="9">
    <location>
        <begin position="1674"/>
        <end position="1715"/>
    </location>
</feature>
<feature type="domain" description="EGF-like" evidence="9">
    <location>
        <begin position="3023"/>
        <end position="3061"/>
    </location>
</feature>
<feature type="disulfide bond" evidence="6">
    <location>
        <begin position="3332"/>
        <end position="3341"/>
    </location>
</feature>
<feature type="disulfide bond" evidence="6">
    <location>
        <begin position="1948"/>
        <end position="1957"/>
    </location>
</feature>
<feature type="disulfide bond" evidence="6">
    <location>
        <begin position="2181"/>
        <end position="2198"/>
    </location>
</feature>
<feature type="domain" description="EGF-like" evidence="9">
    <location>
        <begin position="2986"/>
        <end position="3022"/>
    </location>
</feature>
<dbReference type="Pfam" id="PF07645">
    <property type="entry name" value="EGF_CA"/>
    <property type="match status" value="2"/>
</dbReference>
<feature type="domain" description="EGF-like" evidence="9">
    <location>
        <begin position="2414"/>
        <end position="2456"/>
    </location>
</feature>
<dbReference type="SUPFAM" id="SSF57184">
    <property type="entry name" value="Growth factor receptor domain"/>
    <property type="match status" value="2"/>
</dbReference>
<dbReference type="PROSITE" id="PS00022">
    <property type="entry name" value="EGF_1"/>
    <property type="match status" value="28"/>
</dbReference>
<dbReference type="InterPro" id="IPR051022">
    <property type="entry name" value="Notch_Cell-Fate_Det"/>
</dbReference>
<feature type="domain" description="EGF-like" evidence="9">
    <location>
        <begin position="2172"/>
        <end position="2210"/>
    </location>
</feature>
<dbReference type="InterPro" id="IPR013032">
    <property type="entry name" value="EGF-like_CS"/>
</dbReference>
<feature type="disulfide bond" evidence="6">
    <location>
        <begin position="2160"/>
        <end position="2169"/>
    </location>
</feature>
<feature type="domain" description="EGF-like" evidence="9">
    <location>
        <begin position="2904"/>
        <end position="2940"/>
    </location>
</feature>
<dbReference type="SUPFAM" id="SSF57196">
    <property type="entry name" value="EGF/Laminin"/>
    <property type="match status" value="17"/>
</dbReference>
<feature type="disulfide bond" evidence="6">
    <location>
        <begin position="1781"/>
        <end position="1790"/>
    </location>
</feature>
<feature type="disulfide bond" evidence="6">
    <location>
        <begin position="3206"/>
        <end position="3215"/>
    </location>
</feature>
<proteinExistence type="predicted"/>
<feature type="disulfide bond" evidence="6">
    <location>
        <begin position="2646"/>
        <end position="2655"/>
    </location>
</feature>
<keyword evidence="8" id="KW-1133">Transmembrane helix</keyword>
<feature type="disulfide bond" evidence="6">
    <location>
        <begin position="1864"/>
        <end position="1873"/>
    </location>
</feature>
<feature type="disulfide bond" evidence="7">
    <location>
        <begin position="2617"/>
        <end position="2627"/>
    </location>
</feature>
<feature type="disulfide bond" evidence="6">
    <location>
        <begin position="3012"/>
        <end position="3021"/>
    </location>
</feature>
<dbReference type="PROSITE" id="PS01187">
    <property type="entry name" value="EGF_CA"/>
    <property type="match status" value="2"/>
</dbReference>
<feature type="domain" description="EGF-like" evidence="9">
    <location>
        <begin position="2212"/>
        <end position="2250"/>
    </location>
</feature>
<feature type="disulfide bond" evidence="6">
    <location>
        <begin position="3032"/>
        <end position="3049"/>
    </location>
</feature>
<evidence type="ECO:0000259" key="9">
    <source>
        <dbReference type="PROSITE" id="PS50026"/>
    </source>
</evidence>
<dbReference type="PROSITE" id="PS01186">
    <property type="entry name" value="EGF_2"/>
    <property type="match status" value="16"/>
</dbReference>
<feature type="disulfide bond" evidence="6">
    <location>
        <begin position="2361"/>
        <end position="2370"/>
    </location>
</feature>
<keyword evidence="13" id="KW-1185">Reference proteome</keyword>
<dbReference type="InterPro" id="IPR049883">
    <property type="entry name" value="NOTCH1_EGF-like"/>
</dbReference>
<evidence type="ECO:0000256" key="8">
    <source>
        <dbReference type="SAM" id="Phobius"/>
    </source>
</evidence>
<feature type="disulfide bond" evidence="6">
    <location>
        <begin position="2427"/>
        <end position="2444"/>
    </location>
</feature>
<feature type="disulfide bond" evidence="6">
    <location>
        <begin position="1886"/>
        <end position="1903"/>
    </location>
</feature>
<evidence type="ECO:0000256" key="6">
    <source>
        <dbReference type="PROSITE-ProRule" id="PRU00076"/>
    </source>
</evidence>
<feature type="disulfide bond" evidence="6">
    <location>
        <begin position="2240"/>
        <end position="2249"/>
    </location>
</feature>
<keyword evidence="5" id="KW-0325">Glycoprotein</keyword>
<dbReference type="SMART" id="SM00181">
    <property type="entry name" value="EGF"/>
    <property type="match status" value="32"/>
</dbReference>
<comment type="caution">
    <text evidence="7">Lacks conserved residue(s) required for the propagation of feature annotation.</text>
</comment>
<gene>
    <name evidence="12" type="ORF">DGYR_LOCUS4342</name>
</gene>
<dbReference type="InterPro" id="IPR001190">
    <property type="entry name" value="SRCR"/>
</dbReference>
<dbReference type="Proteomes" id="UP000549394">
    <property type="component" value="Unassembled WGS sequence"/>
</dbReference>
<dbReference type="GO" id="GO:0016020">
    <property type="term" value="C:membrane"/>
    <property type="evidence" value="ECO:0007669"/>
    <property type="project" value="InterPro"/>
</dbReference>
<feature type="disulfide bond" evidence="6">
    <location>
        <begin position="2974"/>
        <end position="2983"/>
    </location>
</feature>
<feature type="domain" description="EGF-like" evidence="9">
    <location>
        <begin position="2252"/>
        <end position="2289"/>
    </location>
</feature>
<feature type="domain" description="EGF-like" evidence="9">
    <location>
        <begin position="3100"/>
        <end position="3136"/>
    </location>
</feature>
<feature type="domain" description="EGF-like" evidence="9">
    <location>
        <begin position="2132"/>
        <end position="2170"/>
    </location>
</feature>
<feature type="domain" description="SRCR" evidence="10">
    <location>
        <begin position="2562"/>
        <end position="2656"/>
    </location>
</feature>
<feature type="domain" description="EGF-like" evidence="9">
    <location>
        <begin position="1717"/>
        <end position="1753"/>
    </location>
</feature>
<keyword evidence="2" id="KW-0732">Signal</keyword>
<feature type="domain" description="EGF-like" evidence="9">
    <location>
        <begin position="1919"/>
        <end position="1958"/>
    </location>
</feature>
<evidence type="ECO:0000256" key="4">
    <source>
        <dbReference type="ARBA" id="ARBA00023157"/>
    </source>
</evidence>
<feature type="disulfide bond" evidence="6">
    <location>
        <begin position="2627"/>
        <end position="2644"/>
    </location>
</feature>
<dbReference type="SMART" id="SM00179">
    <property type="entry name" value="EGF_CA"/>
    <property type="match status" value="19"/>
</dbReference>
<feature type="domain" description="EGF-like" evidence="9">
    <location>
        <begin position="3302"/>
        <end position="3342"/>
    </location>
</feature>
<dbReference type="GO" id="GO:0005509">
    <property type="term" value="F:calcium ion binding"/>
    <property type="evidence" value="ECO:0007669"/>
    <property type="project" value="InterPro"/>
</dbReference>
<feature type="disulfide bond" evidence="6">
    <location>
        <begin position="3088"/>
        <end position="3097"/>
    </location>
</feature>
<evidence type="ECO:0000259" key="10">
    <source>
        <dbReference type="PROSITE" id="PS50287"/>
    </source>
</evidence>
<dbReference type="PANTHER" id="PTHR24049">
    <property type="entry name" value="CRUMBS FAMILY MEMBER"/>
    <property type="match status" value="1"/>
</dbReference>
<feature type="disulfide bond" evidence="6">
    <location>
        <begin position="3051"/>
        <end position="3060"/>
    </location>
</feature>
<dbReference type="InterPro" id="IPR000152">
    <property type="entry name" value="EGF-type_Asp/Asn_hydroxyl_site"/>
</dbReference>
<reference evidence="12 13" key="1">
    <citation type="submission" date="2020-08" db="EMBL/GenBank/DDBJ databases">
        <authorList>
            <person name="Hejnol A."/>
        </authorList>
    </citation>
    <scope>NUCLEOTIDE SEQUENCE [LARGE SCALE GENOMIC DNA]</scope>
</reference>
<evidence type="ECO:0000259" key="11">
    <source>
        <dbReference type="PROSITE" id="PS50948"/>
    </source>
</evidence>
<keyword evidence="8" id="KW-0472">Membrane</keyword>
<dbReference type="PROSITE" id="PS50948">
    <property type="entry name" value="PAN"/>
    <property type="match status" value="1"/>
</dbReference>
<feature type="domain" description="EGF-like" evidence="9">
    <location>
        <begin position="2613"/>
        <end position="2656"/>
    </location>
</feature>
<dbReference type="PRINTS" id="PR01983">
    <property type="entry name" value="NOTCH"/>
</dbReference>
<dbReference type="OrthoDB" id="406708at2759"/>
<dbReference type="CDD" id="cd00054">
    <property type="entry name" value="EGF_CA"/>
    <property type="match status" value="10"/>
</dbReference>
<keyword evidence="8" id="KW-0812">Transmembrane</keyword>
<dbReference type="FunFam" id="2.10.25.10:FF:000012">
    <property type="entry name" value="Delta-like protein"/>
    <property type="match status" value="1"/>
</dbReference>
<feature type="domain" description="EGF-like" evidence="9">
    <location>
        <begin position="3263"/>
        <end position="3300"/>
    </location>
</feature>
<feature type="domain" description="EGF-like" evidence="9">
    <location>
        <begin position="1876"/>
        <end position="1915"/>
    </location>
</feature>
<feature type="domain" description="EGF-like" evidence="9">
    <location>
        <begin position="3218"/>
        <end position="3259"/>
    </location>
</feature>
<dbReference type="InterPro" id="IPR009030">
    <property type="entry name" value="Growth_fac_rcpt_cys_sf"/>
</dbReference>
<feature type="domain" description="EGF-like" evidence="9">
    <location>
        <begin position="2335"/>
        <end position="2371"/>
    </location>
</feature>
<comment type="caution">
    <text evidence="12">The sequence shown here is derived from an EMBL/GenBank/DDBJ whole genome shotgun (WGS) entry which is preliminary data.</text>
</comment>
<feature type="disulfide bond" evidence="6">
    <location>
        <begin position="2568"/>
        <end position="2577"/>
    </location>
</feature>
<dbReference type="InterPro" id="IPR003609">
    <property type="entry name" value="Pan_app"/>
</dbReference>
<feature type="domain" description="EGF-like" evidence="9">
    <location>
        <begin position="2541"/>
        <end position="2578"/>
    </location>
</feature>
<dbReference type="PROSITE" id="PS00010">
    <property type="entry name" value="ASX_HYDROXYL"/>
    <property type="match status" value="5"/>
</dbReference>
<feature type="domain" description="Apple" evidence="11">
    <location>
        <begin position="868"/>
        <end position="938"/>
    </location>
</feature>
<evidence type="ECO:0000313" key="12">
    <source>
        <dbReference type="EMBL" id="CAD5115619.1"/>
    </source>
</evidence>
<feature type="transmembrane region" description="Helical" evidence="8">
    <location>
        <begin position="3353"/>
        <end position="3375"/>
    </location>
</feature>
<keyword evidence="1 6" id="KW-0245">EGF-like domain</keyword>
<feature type="disulfide bond" evidence="6">
    <location>
        <begin position="3249"/>
        <end position="3258"/>
    </location>
</feature>
<feature type="domain" description="EGF-like" evidence="9">
    <location>
        <begin position="2458"/>
        <end position="2495"/>
    </location>
</feature>
<keyword evidence="3" id="KW-0677">Repeat</keyword>
<feature type="disulfide bond" evidence="6">
    <location>
        <begin position="2485"/>
        <end position="2494"/>
    </location>
</feature>
<feature type="disulfide bond" evidence="6">
    <location>
        <begin position="2200"/>
        <end position="2209"/>
    </location>
</feature>
<feature type="domain" description="EGF-like" evidence="9">
    <location>
        <begin position="1755"/>
        <end position="1791"/>
    </location>
</feature>
<dbReference type="InterPro" id="IPR001881">
    <property type="entry name" value="EGF-like_Ca-bd_dom"/>
</dbReference>
<keyword evidence="4 7" id="KW-1015">Disulfide bond</keyword>
<dbReference type="PROSITE" id="PS50287">
    <property type="entry name" value="SRCR_2"/>
    <property type="match status" value="1"/>
</dbReference>
<dbReference type="Pfam" id="PF00008">
    <property type="entry name" value="EGF"/>
    <property type="match status" value="7"/>
</dbReference>
<feature type="disulfide bond" evidence="6">
    <location>
        <begin position="3290"/>
        <end position="3299"/>
    </location>
</feature>
<feature type="disulfide bond" evidence="6">
    <location>
        <begin position="1743"/>
        <end position="1752"/>
    </location>
</feature>
<dbReference type="Pfam" id="PF12661">
    <property type="entry name" value="hEGF"/>
    <property type="match status" value="2"/>
</dbReference>
<feature type="domain" description="EGF-like" evidence="9">
    <location>
        <begin position="3180"/>
        <end position="3216"/>
    </location>
</feature>
<dbReference type="EMBL" id="CAJFCJ010000006">
    <property type="protein sequence ID" value="CAD5115619.1"/>
    <property type="molecule type" value="Genomic_DNA"/>
</dbReference>
<feature type="disulfide bond" evidence="6">
    <location>
        <begin position="3126"/>
        <end position="3135"/>
    </location>
</feature>
<evidence type="ECO:0000256" key="1">
    <source>
        <dbReference type="ARBA" id="ARBA00022536"/>
    </source>
</evidence>
<feature type="disulfide bond" evidence="6">
    <location>
        <begin position="1705"/>
        <end position="1714"/>
    </location>
</feature>
<accession>A0A7I8VHG3</accession>
<dbReference type="FunFam" id="2.10.25.10:FF:000472">
    <property type="entry name" value="Uncharacterized protein, isoform A"/>
    <property type="match status" value="1"/>
</dbReference>
<dbReference type="InterPro" id="IPR018097">
    <property type="entry name" value="EGF_Ca-bd_CS"/>
</dbReference>
<feature type="domain" description="EGF-like" evidence="9">
    <location>
        <begin position="3062"/>
        <end position="3098"/>
    </location>
</feature>
<feature type="domain" description="EGF-like" evidence="9">
    <location>
        <begin position="2373"/>
        <end position="2412"/>
    </location>
</feature>
<evidence type="ECO:0000256" key="7">
    <source>
        <dbReference type="PROSITE-ProRule" id="PRU00196"/>
    </source>
</evidence>
<evidence type="ECO:0000256" key="5">
    <source>
        <dbReference type="ARBA" id="ARBA00023180"/>
    </source>
</evidence>
<name>A0A7I8VHG3_9ANNE</name>
<feature type="disulfide bond" evidence="6">
    <location>
        <begin position="2446"/>
        <end position="2455"/>
    </location>
</feature>
<evidence type="ECO:0000256" key="2">
    <source>
        <dbReference type="ARBA" id="ARBA00022729"/>
    </source>
</evidence>
<dbReference type="PROSITE" id="PS50026">
    <property type="entry name" value="EGF_3"/>
    <property type="match status" value="27"/>
</dbReference>
<sequence length="3438" mass="385772">MKRGASEQSGRERKLFFENSIEKIDRYCTKAERDEIVRGIDSIVDQVSDNKIDIISGNVKEEHRPSNTTQIRIDLPIEREITAVVVRGHRLSEIAVGVGADIEKKLIQDTKNNMKECGTLTNYLSTEVCILCETKLESSNIVLLSFVESRMTITELYVTSKSYNVQDHSRSLAKGVNVINSQKSADTYKMVDNDLMNTCVYNWGQPSYVIIELLDVSYINRVVLLSKFNGLRTLIVAAVLGKHSNINKYKNVNYCYSYVRRSPITRIDKYCARVLKTRGVAIISEEKQFQLCSVQVYFDKEFGKLQPERKILTNYSWAVENALRDREILNNDTELAFLTNDAAFKLKLFRKSNLNDGDIRTCIPIIATRLIHLDSILIKIFLRITRSFKYFFIYGYDICSLKGGKVSTSFRIGAITTINPKNKLSDSVFCRPKFSDCDDEFNMNDADMFSYRIRLGSFSIKRYRVICQTPVRGNVVILQLKHRANDFSICEVGSFVEQPEVATFDKNSYHFQKLLIKAKHLTPFDVDDVISSRLLDTGSNQTMNLRKTLIPRIGLKSDWMITDPNSCLSTVILTDKPSYVGVRFTKTNIGGVKLLSDANSLGPLRVEGGNVPKTAFYRGPADNSNTEICFYLYIDERKAASRYSVVDRRCYRSIKRATTLYVISSIGYDLRVCKIFIYEQKTLAPDKKKVGGYGLSLGRNETYYINNGPNLNTSLKNYERFRQSDSISKGLLARIENYNYQSYYNSRITNSPKVTFSFGPNVTAVSLDLKRVFRLINVSLGVETPLEPNRTLYIWYDYALQPEIFTFSSKGPNCWSRRTIGRGFFILTCTLFKVAGRFIRVELEPSSRKHTIKLWKLDAVSDQIGGICYQLERVYSQVLEEMGNPTVALTLNICKYRCWSITNCNYFKYHNSICNLYKKKSKGTIGTAIKSAYRKKNCSQNEYKASYDQLPITEREKAMEGYRILLASTNTDGFTKLSAVFESRSAIDSNFGEFSCTNTRRSSWISIKLRERNKLGRIRIRSVGGSLSHLNTAVFSDDSILRLSSFDKFLSNELEHCYTLSESLDEAIYQYEDRCWRDIEGEYILIYTEILPSLHVCEVKAYSVNMPDPCYDHKCPMDLSKCVKFRSHYHCQCYDSNLIFGNLCQMRASGKFLLNSNVSIIDWRRSRHHYLVDLAKKKRSFIYGSYDQQPIYLGLNLTDGDLRTCVNMDDRFFVSVYLETLFPVGRIILGGKNMNKTSGNALIIEVRTSRSYFQFSSLIEFERERSKRTTLCYEGFYSTPSTPFINATCRTYDKGRKSEVQTPQNARLIYVYVGGVTSVFELCEIEVYKLPERRQSCLRTIWSSKPDDQFDKSHLIERKVLKNKDDCELLCRSLSNCKGGEFGGSACLLFDYLVFDRSLRRRSSAGGVVHLFELVNCNITSIENYGKGPKSITKWVSATTSSPKSETGKEIEGLKASGKISNMCTWIDCSQSQTDRYCYWLVNLGTKKYIYAVNIKSDINILSNLAVETIKEGDQEKDFDAIFSSTAHNRTDLDKKLCYHYTGVLTKEIRGYCEEVALSTYVLITKLATDKEFLWLCSINIIEWRLSSKEMDRYLYGCENGHKGKHVRGQLKCNCSKNSGSFCQSVNCSSSLSKCKGRKCKKKPYSVLKPLDFFKESCHCKKDEYGKYCEYSRPSNQCISNPCQNGGTCQANSDNDWPLGIRCNCHLGTRGDFCEVNNDDCLKKPCLNNGTCIDMVNGFLCTCPQGFTGKKCQDSINFCQSHSCLNSAICYNRPSSHVCHCSKGYNGTNCSMVVNTCSWSSTMCFNGGTCIPEVGNFSCACRKGYFGNRCQFFENACSNDTCLNGGTCNEVRLADTLPIPTCACKVGFSGNTCEIILNPCQPPSPCLNGGICRPKNTFYDYFCDCPEEFHGKNCEIKFTAKQCSSCPCMNNATCQEHPLNPKDYICLCSKGFTGKRCENDIDECSIEESCQNSFPPAYTQPPLKKNCTETSFIKKVTYPIDGINCLRKKNSKEAACESTACIMGLCSINLTFGRGDNITKLECGKRGTVNQCINANAINITCLGRKCNLVNLTDNYYCESANCTGYMRETKVACSLTPIEPKTPWVCLNLIGRSECSCPWNSTGTYCNVSNIPSPCNMMGIICSNHGVCHDNGTKFYCQCDHGYQGNFCEYQSRKCIPNTCKNGGICNPVLTNMTCNCQCQKGYEGTSCERDTDECSSLDSNLCLHGQCVNVPGSYACLCDDGFHGPTCSNSINECSSNPCGLGAICHDLTATYSCSCPEHAFGLPNCKPIPFCQSSNASCDPVGTKYCQSEEANPAKGKCECKPGYIGETCSTELDTCSPNPCLNGGTCRRLTNDYLCECPKGFAGDNCIRKINPCLSNPCSLERSVCVPLANGSYICDCLLGFNDPPDCQKYVDPCTMNGRKNICKNGGTCAHRPGSNQTFCICSNIFSGDHCEIWNPACDSNPCMNNATCNSTGIAGFKCICHCLYEGRLCEKTKDFCDTYPKPCSVGFAKKCVQISGVCQATCICEDGFYGEECIFDMDECQSGPCGIGTSYCENTPGSYRCICKNGWGGKRCDVNEDRCLSCRTINCVDPPETNKCYCLPGQAGFNCEYESCRPKEDYLADCLNGGLCIRKNPHSQPTCECPENFSGVKCEHKLANEACSCHPNRGLGCLNGKCICKPGYSGEYCDIMIRECHLKPSCPSNYSCIDDLNFIRRKRSTIRYVDFTCKVPTQPGSDRHSVSWFRRRMGTNERIFNAEFGIFKSLPSKHGYLFTADGKRANITYYNYSVRLDTPNVMSLINYEYSCVSSFQNSSGIFNLLISHFILKREGKVVYVSLYEGNKKCVKNSCLQLLPDLTFPPCSNGTCKTDTRINSLKQIKNVFYTDYRCHCGPYYTGRNCETLINICSYVHCKNGGTCIQKGTNFKCLCLSIFEGELCQYYIRPCDSNPCYNGGSCIGALHPVDKRKVWGCKCSPKFYGERCEKKSTACLSRPCFNGGKCEPMGISYMCNCPPGINGTFCEQFTPCYSLPCSNGGTCRTMSDGISYTCLCPEGYFGRTCLFTRPCDALPCQFGGSCSEKKGKVTCTCPDHTTGKFCEHTPSNCFGTICFNGAKCRGTVESPKCLCPPGIYGDGCEVSNRRMEEGEIGSLGVWQGPEVPLLPGELAKKNFSREYDEELKNSTDCYYFNCFHQGACTLKYGKLSCNCPHGYTGENCEVAIYDCPNKTCSNSGRCKIYKSIGETASLVCKCPTGWKGDYCTIAYPDDQCQSTDCKWGGTCTLLQSGGYKCDCPPLTTGPSCQTVLSSCIGQPCWNGGVCEPLPDLGIYSFRCHCPQTFSGNFCEDKAAEENLFEVLFTAMIFLSIGLILLLTVKAVVNLTASKNLMRGYYFCEKNSLIWSRLRRINNNTENKNNMKRFLVDIESDKRNLFQKNIKDHKIL</sequence>
<dbReference type="PANTHER" id="PTHR24049:SF22">
    <property type="entry name" value="DROSOPHILA CRUMBS HOMOLOG"/>
    <property type="match status" value="1"/>
</dbReference>
<organism evidence="12 13">
    <name type="scientific">Dimorphilus gyrociliatus</name>
    <dbReference type="NCBI Taxonomy" id="2664684"/>
    <lineage>
        <taxon>Eukaryota</taxon>
        <taxon>Metazoa</taxon>
        <taxon>Spiralia</taxon>
        <taxon>Lophotrochozoa</taxon>
        <taxon>Annelida</taxon>
        <taxon>Polychaeta</taxon>
        <taxon>Polychaeta incertae sedis</taxon>
        <taxon>Dinophilidae</taxon>
        <taxon>Dimorphilus</taxon>
    </lineage>
</organism>